<dbReference type="InterPro" id="IPR000515">
    <property type="entry name" value="MetI-like"/>
</dbReference>
<dbReference type="AlphaFoldDB" id="A0A0C1Q3K6"/>
<keyword evidence="4 7" id="KW-0812">Transmembrane</keyword>
<reference evidence="9 10" key="1">
    <citation type="submission" date="2014-06" db="EMBL/GenBank/DDBJ databases">
        <title>Functional and comparative genomic analyses of the Drosophila gut microbiota identify candidate symbiosis factors.</title>
        <authorList>
            <person name="Newell P.D."/>
            <person name="Chaston J.M."/>
            <person name="Douglas A.E."/>
        </authorList>
    </citation>
    <scope>NUCLEOTIDE SEQUENCE [LARGE SCALE GENOMIC DNA]</scope>
    <source>
        <strain evidence="9 10">DmCS_002</strain>
    </source>
</reference>
<dbReference type="PANTHER" id="PTHR30043">
    <property type="entry name" value="PHOSPHONATES TRANSPORT SYSTEM PERMEASE PROTEIN"/>
    <property type="match status" value="1"/>
</dbReference>
<feature type="transmembrane region" description="Helical" evidence="7">
    <location>
        <begin position="239"/>
        <end position="259"/>
    </location>
</feature>
<evidence type="ECO:0000256" key="2">
    <source>
        <dbReference type="ARBA" id="ARBA00022448"/>
    </source>
</evidence>
<dbReference type="NCBIfam" id="TIGR01097">
    <property type="entry name" value="PhnE"/>
    <property type="match status" value="1"/>
</dbReference>
<dbReference type="Pfam" id="PF00528">
    <property type="entry name" value="BPD_transp_1"/>
    <property type="match status" value="1"/>
</dbReference>
<protein>
    <submittedName>
        <fullName evidence="9">Phosphonate ABC transporter permease protein phnE2</fullName>
    </submittedName>
</protein>
<sequence length="264" mass="28838">MHTSEVPKRSFVKKYHIKGIIVIAILIVLFLYSLKICGVDPSLFVSNIAQFGVLIGQMSNPDWSYFSFIWDPLVQTVQMAILGTTIGTIFAIPAAFLAARNLDHSMVVHGTSRFVLDIVRTLPSLLLAAILVAIFGIGPTTGTITLAIFSFGMISKLFYEVLETVDMGPAEAMKASGASIIQIIRLAIIPQIAGQFCSFFLYTLEVNVRSSTVLGYVGAGGLGLYLQQTIDEFNYSETAVVILATFATVLVIDILSNYLRRKLQ</sequence>
<dbReference type="Proteomes" id="UP000031397">
    <property type="component" value="Unassembled WGS sequence"/>
</dbReference>
<dbReference type="InterPro" id="IPR035906">
    <property type="entry name" value="MetI-like_sf"/>
</dbReference>
<evidence type="ECO:0000313" key="9">
    <source>
        <dbReference type="EMBL" id="KID42463.1"/>
    </source>
</evidence>
<evidence type="ECO:0000313" key="10">
    <source>
        <dbReference type="Proteomes" id="UP000031397"/>
    </source>
</evidence>
<evidence type="ECO:0000256" key="5">
    <source>
        <dbReference type="ARBA" id="ARBA00022989"/>
    </source>
</evidence>
<keyword evidence="6 7" id="KW-0472">Membrane</keyword>
<dbReference type="PATRIC" id="fig|1614.7.peg.382"/>
<proteinExistence type="inferred from homology"/>
<dbReference type="PANTHER" id="PTHR30043:SF1">
    <property type="entry name" value="ABC TRANSPORT SYSTEM PERMEASE PROTEIN P69"/>
    <property type="match status" value="1"/>
</dbReference>
<keyword evidence="2 7" id="KW-0813">Transport</keyword>
<feature type="transmembrane region" description="Helical" evidence="7">
    <location>
        <begin position="79"/>
        <end position="102"/>
    </location>
</feature>
<gene>
    <name evidence="9" type="ORF">LfDm3_0392</name>
</gene>
<dbReference type="CDD" id="cd06261">
    <property type="entry name" value="TM_PBP2"/>
    <property type="match status" value="1"/>
</dbReference>
<evidence type="ECO:0000256" key="1">
    <source>
        <dbReference type="ARBA" id="ARBA00004651"/>
    </source>
</evidence>
<dbReference type="InterPro" id="IPR005769">
    <property type="entry name" value="PhnE/PtxC"/>
</dbReference>
<dbReference type="PROSITE" id="PS50928">
    <property type="entry name" value="ABC_TM1"/>
    <property type="match status" value="1"/>
</dbReference>
<comment type="subcellular location">
    <subcellularLocation>
        <location evidence="1 7">Cell membrane</location>
        <topology evidence="1 7">Multi-pass membrane protein</topology>
    </subcellularLocation>
</comment>
<dbReference type="GeneID" id="74913078"/>
<dbReference type="OrthoDB" id="9808005at2"/>
<evidence type="ECO:0000256" key="6">
    <source>
        <dbReference type="ARBA" id="ARBA00023136"/>
    </source>
</evidence>
<evidence type="ECO:0000256" key="3">
    <source>
        <dbReference type="ARBA" id="ARBA00022475"/>
    </source>
</evidence>
<dbReference type="GO" id="GO:0015416">
    <property type="term" value="F:ABC-type phosphonate transporter activity"/>
    <property type="evidence" value="ECO:0007669"/>
    <property type="project" value="InterPro"/>
</dbReference>
<name>A0A0C1Q3K6_9LACO</name>
<comment type="similarity">
    <text evidence="7">Belongs to the binding-protein-dependent transport system permease family.</text>
</comment>
<feature type="transmembrane region" description="Helical" evidence="7">
    <location>
        <begin position="183"/>
        <end position="204"/>
    </location>
</feature>
<feature type="transmembrane region" description="Helical" evidence="7">
    <location>
        <begin position="15"/>
        <end position="34"/>
    </location>
</feature>
<dbReference type="SUPFAM" id="SSF161098">
    <property type="entry name" value="MetI-like"/>
    <property type="match status" value="1"/>
</dbReference>
<dbReference type="Gene3D" id="1.10.3720.10">
    <property type="entry name" value="MetI-like"/>
    <property type="match status" value="1"/>
</dbReference>
<keyword evidence="5 7" id="KW-1133">Transmembrane helix</keyword>
<evidence type="ECO:0000256" key="4">
    <source>
        <dbReference type="ARBA" id="ARBA00022692"/>
    </source>
</evidence>
<dbReference type="GO" id="GO:0005886">
    <property type="term" value="C:plasma membrane"/>
    <property type="evidence" value="ECO:0007669"/>
    <property type="project" value="UniProtKB-SubCell"/>
</dbReference>
<organism evidence="9 10">
    <name type="scientific">Fructilactobacillus fructivorans</name>
    <dbReference type="NCBI Taxonomy" id="1614"/>
    <lineage>
        <taxon>Bacteria</taxon>
        <taxon>Bacillati</taxon>
        <taxon>Bacillota</taxon>
        <taxon>Bacilli</taxon>
        <taxon>Lactobacillales</taxon>
        <taxon>Lactobacillaceae</taxon>
        <taxon>Fructilactobacillus</taxon>
    </lineage>
</organism>
<dbReference type="RefSeq" id="WP_039143613.1">
    <property type="nucleotide sequence ID" value="NZ_JOJZ01000009.1"/>
</dbReference>
<comment type="caution">
    <text evidence="9">The sequence shown here is derived from an EMBL/GenBank/DDBJ whole genome shotgun (WGS) entry which is preliminary data.</text>
</comment>
<dbReference type="EMBL" id="JOJZ01000009">
    <property type="protein sequence ID" value="KID42463.1"/>
    <property type="molecule type" value="Genomic_DNA"/>
</dbReference>
<evidence type="ECO:0000256" key="7">
    <source>
        <dbReference type="RuleBase" id="RU363032"/>
    </source>
</evidence>
<feature type="domain" description="ABC transmembrane type-1" evidence="8">
    <location>
        <begin position="73"/>
        <end position="256"/>
    </location>
</feature>
<keyword evidence="10" id="KW-1185">Reference proteome</keyword>
<keyword evidence="3" id="KW-1003">Cell membrane</keyword>
<accession>A0A0C1Q3K6</accession>
<evidence type="ECO:0000259" key="8">
    <source>
        <dbReference type="PROSITE" id="PS50928"/>
    </source>
</evidence>